<proteinExistence type="predicted"/>
<dbReference type="SUPFAM" id="SSF56112">
    <property type="entry name" value="Protein kinase-like (PK-like)"/>
    <property type="match status" value="1"/>
</dbReference>
<dbReference type="InterPro" id="IPR011009">
    <property type="entry name" value="Kinase-like_dom_sf"/>
</dbReference>
<dbReference type="InterPro" id="IPR050235">
    <property type="entry name" value="CK1_Ser-Thr_kinase"/>
</dbReference>
<dbReference type="STRING" id="27835.A0A0N4YZ02"/>
<evidence type="ECO:0000313" key="3">
    <source>
        <dbReference type="EMBL" id="VDL87336.1"/>
    </source>
</evidence>
<dbReference type="GO" id="GO:0004672">
    <property type="term" value="F:protein kinase activity"/>
    <property type="evidence" value="ECO:0007669"/>
    <property type="project" value="InterPro"/>
</dbReference>
<sequence>MTLLDRNLEKLKENLKGTFRPTSVYYLASEALSALEALHSINYVHRDVKPTNFSIGVGPAASRLFLIDYGDTVKSGKTIKYSIPDAYSLPYMAIDMHKRTAATPKVDIEAWFYTFAELLYPQILSWKRCHEETELAEVKAKFWSDVPESVSICSPQIIDLAKAINSISDKVDYAALRRLLDDAQNSSLKGAPLTLEWTKMPTKPEAKQGSAPVAPGSVIDPEKSPLAADAATDIPSGQTTPMGGEKTSAMGLFTRFLAQRRKEAEAGATAQPQTETAPQKGGTGEEKGSGEKREKGDAGQSPEKPNADGTEKKSDKASGEGSQSTGSKSKSAEKTSAENKAEGGSGSAKKKSTSGSAEKKGSAEKATSTESKDKRGSAEMLKTAYKKPVEATPDAKKPTETADKKEEAKTGTAPDQTPKENKLMKFWKRFKKKE</sequence>
<accession>A0A0N4YZ02</accession>
<feature type="region of interest" description="Disordered" evidence="1">
    <location>
        <begin position="199"/>
        <end position="223"/>
    </location>
</feature>
<feature type="region of interest" description="Disordered" evidence="1">
    <location>
        <begin position="261"/>
        <end position="423"/>
    </location>
</feature>
<organism evidence="5">
    <name type="scientific">Nippostrongylus brasiliensis</name>
    <name type="common">Rat hookworm</name>
    <dbReference type="NCBI Taxonomy" id="27835"/>
    <lineage>
        <taxon>Eukaryota</taxon>
        <taxon>Metazoa</taxon>
        <taxon>Ecdysozoa</taxon>
        <taxon>Nematoda</taxon>
        <taxon>Chromadorea</taxon>
        <taxon>Rhabditida</taxon>
        <taxon>Rhabditina</taxon>
        <taxon>Rhabditomorpha</taxon>
        <taxon>Strongyloidea</taxon>
        <taxon>Heligmosomidae</taxon>
        <taxon>Nippostrongylus</taxon>
    </lineage>
</organism>
<dbReference type="EMBL" id="UYSL01028145">
    <property type="protein sequence ID" value="VDL87336.1"/>
    <property type="molecule type" value="Genomic_DNA"/>
</dbReference>
<gene>
    <name evidence="3" type="ORF">NBR_LOCUS22474</name>
</gene>
<dbReference type="GO" id="GO:0005524">
    <property type="term" value="F:ATP binding"/>
    <property type="evidence" value="ECO:0007669"/>
    <property type="project" value="InterPro"/>
</dbReference>
<dbReference type="Gene3D" id="1.10.510.10">
    <property type="entry name" value="Transferase(Phosphotransferase) domain 1"/>
    <property type="match status" value="1"/>
</dbReference>
<dbReference type="Proteomes" id="UP000271162">
    <property type="component" value="Unassembled WGS sequence"/>
</dbReference>
<dbReference type="PROSITE" id="PS50011">
    <property type="entry name" value="PROTEIN_KINASE_DOM"/>
    <property type="match status" value="1"/>
</dbReference>
<reference evidence="5" key="1">
    <citation type="submission" date="2017-02" db="UniProtKB">
        <authorList>
            <consortium name="WormBaseParasite"/>
        </authorList>
    </citation>
    <scope>IDENTIFICATION</scope>
</reference>
<evidence type="ECO:0000313" key="5">
    <source>
        <dbReference type="WBParaSite" id="NBR_0002247401-mRNA-1"/>
    </source>
</evidence>
<feature type="compositionally biased region" description="Basic and acidic residues" evidence="1">
    <location>
        <begin position="283"/>
        <end position="297"/>
    </location>
</feature>
<dbReference type="AlphaFoldDB" id="A0A0N4YZ02"/>
<feature type="compositionally biased region" description="Basic and acidic residues" evidence="1">
    <location>
        <begin position="387"/>
        <end position="409"/>
    </location>
</feature>
<evidence type="ECO:0000256" key="1">
    <source>
        <dbReference type="SAM" id="MobiDB-lite"/>
    </source>
</evidence>
<dbReference type="Pfam" id="PF00069">
    <property type="entry name" value="Pkinase"/>
    <property type="match status" value="1"/>
</dbReference>
<dbReference type="WBParaSite" id="NBR_0002247401-mRNA-1">
    <property type="protein sequence ID" value="NBR_0002247401-mRNA-1"/>
    <property type="gene ID" value="NBR_0002247401"/>
</dbReference>
<dbReference type="InterPro" id="IPR000719">
    <property type="entry name" value="Prot_kinase_dom"/>
</dbReference>
<feature type="domain" description="Protein kinase" evidence="2">
    <location>
        <begin position="1"/>
        <end position="188"/>
    </location>
</feature>
<keyword evidence="4" id="KW-1185">Reference proteome</keyword>
<feature type="compositionally biased region" description="Basic and acidic residues" evidence="1">
    <location>
        <begin position="305"/>
        <end position="318"/>
    </location>
</feature>
<evidence type="ECO:0000313" key="4">
    <source>
        <dbReference type="Proteomes" id="UP000271162"/>
    </source>
</evidence>
<feature type="compositionally biased region" description="Basic and acidic residues" evidence="1">
    <location>
        <begin position="330"/>
        <end position="341"/>
    </location>
</feature>
<reference evidence="3 4" key="2">
    <citation type="submission" date="2018-11" db="EMBL/GenBank/DDBJ databases">
        <authorList>
            <consortium name="Pathogen Informatics"/>
        </authorList>
    </citation>
    <scope>NUCLEOTIDE SEQUENCE [LARGE SCALE GENOMIC DNA]</scope>
</reference>
<protein>
    <submittedName>
        <fullName evidence="5">Protein kinase domain-containing protein</fullName>
    </submittedName>
</protein>
<evidence type="ECO:0000259" key="2">
    <source>
        <dbReference type="PROSITE" id="PS50011"/>
    </source>
</evidence>
<name>A0A0N4YZ02_NIPBR</name>
<dbReference type="PANTHER" id="PTHR11909">
    <property type="entry name" value="CASEIN KINASE-RELATED"/>
    <property type="match status" value="1"/>
</dbReference>